<dbReference type="AlphaFoldDB" id="A0AAN6WIK5"/>
<comment type="caution">
    <text evidence="4">The sequence shown here is derived from an EMBL/GenBank/DDBJ whole genome shotgun (WGS) entry which is preliminary data.</text>
</comment>
<dbReference type="EMBL" id="MU864650">
    <property type="protein sequence ID" value="KAK4182501.1"/>
    <property type="molecule type" value="Genomic_DNA"/>
</dbReference>
<feature type="binding site" evidence="3">
    <location>
        <position position="230"/>
    </location>
    <ligand>
        <name>dimethylallyl diphosphate</name>
        <dbReference type="ChEBI" id="CHEBI:57623"/>
    </ligand>
</feature>
<dbReference type="InterPro" id="IPR012148">
    <property type="entry name" value="ABBA_DMATS-like"/>
</dbReference>
<feature type="binding site" evidence="3">
    <location>
        <position position="309"/>
    </location>
    <ligand>
        <name>dimethylallyl diphosphate</name>
        <dbReference type="ChEBI" id="CHEBI:57623"/>
    </ligand>
</feature>
<evidence type="ECO:0000313" key="5">
    <source>
        <dbReference type="Proteomes" id="UP001302126"/>
    </source>
</evidence>
<dbReference type="NCBIfam" id="TIGR03429">
    <property type="entry name" value="arom_pren_DMATS"/>
    <property type="match status" value="1"/>
</dbReference>
<accession>A0AAN6WIK5</accession>
<feature type="binding site" evidence="3">
    <location>
        <position position="228"/>
    </location>
    <ligand>
        <name>dimethylallyl diphosphate</name>
        <dbReference type="ChEBI" id="CHEBI:57623"/>
    </ligand>
</feature>
<evidence type="ECO:0000256" key="2">
    <source>
        <dbReference type="ARBA" id="ARBA00022679"/>
    </source>
</evidence>
<dbReference type="Proteomes" id="UP001302126">
    <property type="component" value="Unassembled WGS sequence"/>
</dbReference>
<gene>
    <name evidence="4" type="ORF">QBC35DRAFT_547450</name>
</gene>
<dbReference type="PIRSF" id="PIRSF000509">
    <property type="entry name" value="Trp_DMAT"/>
    <property type="match status" value="1"/>
</dbReference>
<reference evidence="4" key="1">
    <citation type="journal article" date="2023" name="Mol. Phylogenet. Evol.">
        <title>Genome-scale phylogeny and comparative genomics of the fungal order Sordariales.</title>
        <authorList>
            <person name="Hensen N."/>
            <person name="Bonometti L."/>
            <person name="Westerberg I."/>
            <person name="Brannstrom I.O."/>
            <person name="Guillou S."/>
            <person name="Cros-Aarteil S."/>
            <person name="Calhoun S."/>
            <person name="Haridas S."/>
            <person name="Kuo A."/>
            <person name="Mondo S."/>
            <person name="Pangilinan J."/>
            <person name="Riley R."/>
            <person name="LaButti K."/>
            <person name="Andreopoulos B."/>
            <person name="Lipzen A."/>
            <person name="Chen C."/>
            <person name="Yan M."/>
            <person name="Daum C."/>
            <person name="Ng V."/>
            <person name="Clum A."/>
            <person name="Steindorff A."/>
            <person name="Ohm R.A."/>
            <person name="Martin F."/>
            <person name="Silar P."/>
            <person name="Natvig D.O."/>
            <person name="Lalanne C."/>
            <person name="Gautier V."/>
            <person name="Ament-Velasquez S.L."/>
            <person name="Kruys A."/>
            <person name="Hutchinson M.I."/>
            <person name="Powell A.J."/>
            <person name="Barry K."/>
            <person name="Miller A.N."/>
            <person name="Grigoriev I.V."/>
            <person name="Debuchy R."/>
            <person name="Gladieux P."/>
            <person name="Hiltunen Thoren M."/>
            <person name="Johannesson H."/>
        </authorList>
    </citation>
    <scope>NUCLEOTIDE SEQUENCE</scope>
    <source>
        <strain evidence="4">PSN309</strain>
    </source>
</reference>
<dbReference type="SFLD" id="SFLDS00036">
    <property type="entry name" value="Aromatic_Prenyltransferase"/>
    <property type="match status" value="1"/>
</dbReference>
<feature type="binding site" evidence="3">
    <location>
        <position position="161"/>
    </location>
    <ligand>
        <name>dimethylallyl diphosphate</name>
        <dbReference type="ChEBI" id="CHEBI:57623"/>
    </ligand>
</feature>
<dbReference type="InterPro" id="IPR033964">
    <property type="entry name" value="ABBA"/>
</dbReference>
<name>A0AAN6WIK5_9PEZI</name>
<dbReference type="GO" id="GO:0016765">
    <property type="term" value="F:transferase activity, transferring alkyl or aryl (other than methyl) groups"/>
    <property type="evidence" value="ECO:0007669"/>
    <property type="project" value="InterPro"/>
</dbReference>
<proteinExistence type="inferred from homology"/>
<dbReference type="CDD" id="cd13929">
    <property type="entry name" value="PT-DMATS_CymD"/>
    <property type="match status" value="1"/>
</dbReference>
<evidence type="ECO:0000256" key="1">
    <source>
        <dbReference type="ARBA" id="ARBA00010209"/>
    </source>
</evidence>
<reference evidence="4" key="2">
    <citation type="submission" date="2023-05" db="EMBL/GenBank/DDBJ databases">
        <authorList>
            <consortium name="Lawrence Berkeley National Laboratory"/>
            <person name="Steindorff A."/>
            <person name="Hensen N."/>
            <person name="Bonometti L."/>
            <person name="Westerberg I."/>
            <person name="Brannstrom I.O."/>
            <person name="Guillou S."/>
            <person name="Cros-Aarteil S."/>
            <person name="Calhoun S."/>
            <person name="Haridas S."/>
            <person name="Kuo A."/>
            <person name="Mondo S."/>
            <person name="Pangilinan J."/>
            <person name="Riley R."/>
            <person name="Labutti K."/>
            <person name="Andreopoulos B."/>
            <person name="Lipzen A."/>
            <person name="Chen C."/>
            <person name="Yanf M."/>
            <person name="Daum C."/>
            <person name="Ng V."/>
            <person name="Clum A."/>
            <person name="Ohm R."/>
            <person name="Martin F."/>
            <person name="Silar P."/>
            <person name="Natvig D."/>
            <person name="Lalanne C."/>
            <person name="Gautier V."/>
            <person name="Ament-Velasquez S.L."/>
            <person name="Kruys A."/>
            <person name="Hutchinson M.I."/>
            <person name="Powell A.J."/>
            <person name="Barry K."/>
            <person name="Miller A.N."/>
            <person name="Grigoriev I.V."/>
            <person name="Debuchy R."/>
            <person name="Gladieux P."/>
            <person name="Thoren M.H."/>
            <person name="Johannesson H."/>
        </authorList>
    </citation>
    <scope>NUCLEOTIDE SEQUENCE</scope>
    <source>
        <strain evidence="4">PSN309</strain>
    </source>
</reference>
<dbReference type="Pfam" id="PF11991">
    <property type="entry name" value="Trp_DMAT"/>
    <property type="match status" value="2"/>
</dbReference>
<evidence type="ECO:0000313" key="4">
    <source>
        <dbReference type="EMBL" id="KAK4182501.1"/>
    </source>
</evidence>
<keyword evidence="2" id="KW-0808">Transferase</keyword>
<dbReference type="GO" id="GO:0009820">
    <property type="term" value="P:alkaloid metabolic process"/>
    <property type="evidence" value="ECO:0007669"/>
    <property type="project" value="InterPro"/>
</dbReference>
<dbReference type="InterPro" id="IPR017795">
    <property type="entry name" value="ABBA_NscD-like"/>
</dbReference>
<protein>
    <submittedName>
        <fullName evidence="4">Tryptophan dimethylallyltransferase-domain-containing protein</fullName>
    </submittedName>
</protein>
<dbReference type="PANTHER" id="PTHR40627:SF4">
    <property type="entry name" value="PRENYLTRANSFERASE ASQH1-RELATED"/>
    <property type="match status" value="1"/>
</dbReference>
<organism evidence="4 5">
    <name type="scientific">Podospora australis</name>
    <dbReference type="NCBI Taxonomy" id="1536484"/>
    <lineage>
        <taxon>Eukaryota</taxon>
        <taxon>Fungi</taxon>
        <taxon>Dikarya</taxon>
        <taxon>Ascomycota</taxon>
        <taxon>Pezizomycotina</taxon>
        <taxon>Sordariomycetes</taxon>
        <taxon>Sordariomycetidae</taxon>
        <taxon>Sordariales</taxon>
        <taxon>Podosporaceae</taxon>
        <taxon>Podospora</taxon>
    </lineage>
</organism>
<feature type="binding site" evidence="3">
    <location>
        <position position="163"/>
    </location>
    <ligand>
        <name>dimethylallyl diphosphate</name>
        <dbReference type="ChEBI" id="CHEBI:57623"/>
    </ligand>
</feature>
<comment type="similarity">
    <text evidence="1">Belongs to the tryptophan dimethylallyltransferase family.</text>
</comment>
<keyword evidence="5" id="KW-1185">Reference proteome</keyword>
<sequence length="396" mass="43578">MVHQAVDFQAWETLAQRLTHTSVDSNWWWKTLGPHLLILLNGAGYTLDAQVKALSFFYHLVAPSLGPKPMPLSAPFWKSFMTDDHTISSLAGTESDPLNQKATLELLAQLAEAIPGLDLTLFHHFNNALFGPGSVAAQAAGKFSLFRVFEMSRTTGEIAVKAYFVPIETPGGPNAARQIYDTIRSSGCPNLKAVKELKAYLDNDAEGSMIRPILLGIDCVSSAGSRLKIYARSPRTSFDFVRNVMSLGGRRTGLKKEERQLRDLWTRVLGLEPNVSTSVDLPECSHPTAGTLFYFDVSAKDAVPDVKVYIPVRHYSQNDRQVAEGLTSFLQTHRRGGMYTTGYRQAVERLGLSGCGNGETSRGLHTDLMAAYQKGELGITSYFSPQIFNPGAQDTR</sequence>
<dbReference type="PANTHER" id="PTHR40627">
    <property type="entry name" value="INDOLE PRENYLTRANSFERASE TDIB-RELATED"/>
    <property type="match status" value="1"/>
</dbReference>
<feature type="binding site" evidence="3">
    <location>
        <position position="226"/>
    </location>
    <ligand>
        <name>dimethylallyl diphosphate</name>
        <dbReference type="ChEBI" id="CHEBI:57623"/>
    </ligand>
</feature>
<evidence type="ECO:0000256" key="3">
    <source>
        <dbReference type="PIRSR" id="PIRSR000509-1"/>
    </source>
</evidence>